<evidence type="ECO:0000313" key="3">
    <source>
        <dbReference type="Proteomes" id="UP000063429"/>
    </source>
</evidence>
<proteinExistence type="predicted"/>
<dbReference type="Proteomes" id="UP000063429">
    <property type="component" value="Chromosome"/>
</dbReference>
<accession>A0ABN4HU66</accession>
<reference evidence="3" key="1">
    <citation type="journal article" date="2015" name="Genome Announc.">
        <title>Complete Genome Sequence of Herbaspirillum hiltneri N3 (DSM 17495), Isolated from Surface-Sterilized Wheat Roots.</title>
        <authorList>
            <person name="Guizelini D."/>
            <person name="Saizaki P.M."/>
            <person name="Coimbra N.A."/>
            <person name="Weiss V.A."/>
            <person name="Faoro H."/>
            <person name="Sfeir M.Z."/>
            <person name="Baura V.A."/>
            <person name="Monteiro R.A."/>
            <person name="Chubatsu L.S."/>
            <person name="Souza E.M."/>
            <person name="Cruz L.M."/>
            <person name="Pedrosa F.O."/>
            <person name="Raittz R.T."/>
            <person name="Marchaukoski J.N."/>
            <person name="Steffens M.B."/>
        </authorList>
    </citation>
    <scope>NUCLEOTIDE SEQUENCE [LARGE SCALE GENOMIC DNA]</scope>
    <source>
        <strain evidence="3">N3</strain>
    </source>
</reference>
<dbReference type="EMBL" id="CP011409">
    <property type="protein sequence ID" value="AKZ61697.1"/>
    <property type="molecule type" value="Genomic_DNA"/>
</dbReference>
<dbReference type="InterPro" id="IPR001584">
    <property type="entry name" value="Integrase_cat-core"/>
</dbReference>
<dbReference type="SUPFAM" id="SSF53098">
    <property type="entry name" value="Ribonuclease H-like"/>
    <property type="match status" value="1"/>
</dbReference>
<sequence>MKKFSISPGLLVLRKNIQYEMRRLVNGEKLIFESLVDGDVWNIEKIEFLRLWSEGEIQLVSATVSKEEIQKADGFSLQDLDCFSAKQKEKALQRNEYVSEMQKISVSSSAKSLVEVINQVALRRKEKPPSLRSVYRWVKEYKSNDRDVVSLVDRLANRGRPAFSGTVQALLDESIKSVYLTLERRPATDVFDDLDSKIAQRNKFPGAEPLVCPSIATIRRYIDTLNAYEVCVARHGKKEATRQFRSVRNTNSVKRILEEVQIDHGLSNLFVIDDELMLPLGRPTITAGRDTASRMPFGVFISFVPPSLYSVFSCLRQGVLYKNHINETFPSIEGDWPVYGIPISIKLDNAPEFHSAELFSVAQEFGISLTWCPVHQPWFKGGIERYIKEQNAGLLEKIPGTTFANLLERGDYDPEKHAVIRYSVFIELVYKWLIDVYMRSPSRDYTRPIDLWNDGIKETPVFLPESVAHLSVAFGRSETRTLRHDGIRLHNLIYNSSEMDELRQTYGAIQTVTYKYQPADIGSIFVQHPTEKRYIEVPCIDSDYAGGLSLWQHELIRKIAKERLKTRIDIDALRRAKAYLRELVAGEIKRKPSAARKAAAKMAEFSSDATLAGATPSVTQWLTPTTSLHAQVDQVIQQAKATSKMPTEVPKFGTILSKKESL</sequence>
<dbReference type="Gene3D" id="3.30.420.10">
    <property type="entry name" value="Ribonuclease H-like superfamily/Ribonuclease H"/>
    <property type="match status" value="1"/>
</dbReference>
<dbReference type="PROSITE" id="PS50994">
    <property type="entry name" value="INTEGRASE"/>
    <property type="match status" value="1"/>
</dbReference>
<dbReference type="InterPro" id="IPR036397">
    <property type="entry name" value="RNaseH_sf"/>
</dbReference>
<name>A0ABN4HU66_9BURK</name>
<gene>
    <name evidence="2" type="ORF">F506_02545</name>
</gene>
<dbReference type="InterPro" id="IPR015378">
    <property type="entry name" value="Transposase-like_Mu_C"/>
</dbReference>
<keyword evidence="3" id="KW-1185">Reference proteome</keyword>
<protein>
    <recommendedName>
        <fullName evidence="1">Integrase catalytic domain-containing protein</fullName>
    </recommendedName>
</protein>
<dbReference type="InterPro" id="IPR012337">
    <property type="entry name" value="RNaseH-like_sf"/>
</dbReference>
<evidence type="ECO:0000313" key="2">
    <source>
        <dbReference type="EMBL" id="AKZ61697.1"/>
    </source>
</evidence>
<organism evidence="2 3">
    <name type="scientific">Herbaspirillum hiltneri N3</name>
    <dbReference type="NCBI Taxonomy" id="1262470"/>
    <lineage>
        <taxon>Bacteria</taxon>
        <taxon>Pseudomonadati</taxon>
        <taxon>Pseudomonadota</taxon>
        <taxon>Betaproteobacteria</taxon>
        <taxon>Burkholderiales</taxon>
        <taxon>Oxalobacteraceae</taxon>
        <taxon>Herbaspirillum</taxon>
    </lineage>
</organism>
<feature type="domain" description="Integrase catalytic" evidence="1">
    <location>
        <begin position="250"/>
        <end position="456"/>
    </location>
</feature>
<dbReference type="Pfam" id="PF09299">
    <property type="entry name" value="Mu-transpos_C"/>
    <property type="match status" value="1"/>
</dbReference>
<dbReference type="RefSeq" id="WP_053195194.1">
    <property type="nucleotide sequence ID" value="NZ_CP011409.1"/>
</dbReference>
<evidence type="ECO:0000259" key="1">
    <source>
        <dbReference type="PROSITE" id="PS50994"/>
    </source>
</evidence>